<dbReference type="SUPFAM" id="SSF82153">
    <property type="entry name" value="FAS1 domain"/>
    <property type="match status" value="2"/>
</dbReference>
<feature type="domain" description="FAS1" evidence="5">
    <location>
        <begin position="40"/>
        <end position="165"/>
    </location>
</feature>
<evidence type="ECO:0000256" key="1">
    <source>
        <dbReference type="ARBA" id="ARBA00007843"/>
    </source>
</evidence>
<reference evidence="6 7" key="1">
    <citation type="journal article" date="2023" name="Hortic Res">
        <title>Pangenome of water caltrop reveals structural variations and asymmetric subgenome divergence after allopolyploidization.</title>
        <authorList>
            <person name="Zhang X."/>
            <person name="Chen Y."/>
            <person name="Wang L."/>
            <person name="Yuan Y."/>
            <person name="Fang M."/>
            <person name="Shi L."/>
            <person name="Lu R."/>
            <person name="Comes H.P."/>
            <person name="Ma Y."/>
            <person name="Chen Y."/>
            <person name="Huang G."/>
            <person name="Zhou Y."/>
            <person name="Zheng Z."/>
            <person name="Qiu Y."/>
        </authorList>
    </citation>
    <scope>NUCLEOTIDE SEQUENCE [LARGE SCALE GENOMIC DNA]</scope>
    <source>
        <strain evidence="6">F231</strain>
    </source>
</reference>
<evidence type="ECO:0000313" key="7">
    <source>
        <dbReference type="Proteomes" id="UP001346149"/>
    </source>
</evidence>
<comment type="similarity">
    <text evidence="1">Belongs to the fasciclin-like AGP family.</text>
</comment>
<protein>
    <recommendedName>
        <fullName evidence="5">FAS1 domain-containing protein</fullName>
    </recommendedName>
</protein>
<evidence type="ECO:0000256" key="2">
    <source>
        <dbReference type="ARBA" id="ARBA00022974"/>
    </source>
</evidence>
<dbReference type="EMBL" id="JAXQNO010000024">
    <property type="protein sequence ID" value="KAK4763396.1"/>
    <property type="molecule type" value="Genomic_DNA"/>
</dbReference>
<sequence length="378" mass="40819">MKSLSRTPLMEATPLLFLLLLFLLFPVLSLISATDSPVENLQKAAEVLSNAHFSSMGLTLNLISEADILPPSPSLTVFSPRDSAFSSSGQPSLSLLQLHFSAISLSSQFLRSLPFGTEIPTALDNRSLIVTTLPGDARVSLNDVRITKSPLYSDGSLVIFGAEDFFNSSFKLPFSIQGHGTPNLRCASSIKNSQKTVNFKADNSLETASKVLKSSGYSVMASILGMQLLGVEKPATLLTLFAPIDQSIVKVIGNLGEYPPMFLKHTVPCRLLWGDLIDIGNGAVAIPTYGKGFKIHVTKSNDNNLLLVNKVPIIRPELYKNEWIVVHGVGNVLGMTARKSSPSYTHPGRNGEQGSSASDKKNFKGMIAISMILLVQLF</sequence>
<comment type="caution">
    <text evidence="6">The sequence shown here is derived from an EMBL/GenBank/DDBJ whole genome shotgun (WGS) entry which is preliminary data.</text>
</comment>
<organism evidence="6 7">
    <name type="scientific">Trapa natans</name>
    <name type="common">Water chestnut</name>
    <dbReference type="NCBI Taxonomy" id="22666"/>
    <lineage>
        <taxon>Eukaryota</taxon>
        <taxon>Viridiplantae</taxon>
        <taxon>Streptophyta</taxon>
        <taxon>Embryophyta</taxon>
        <taxon>Tracheophyta</taxon>
        <taxon>Spermatophyta</taxon>
        <taxon>Magnoliopsida</taxon>
        <taxon>eudicotyledons</taxon>
        <taxon>Gunneridae</taxon>
        <taxon>Pentapetalae</taxon>
        <taxon>rosids</taxon>
        <taxon>malvids</taxon>
        <taxon>Myrtales</taxon>
        <taxon>Lythraceae</taxon>
        <taxon>Trapa</taxon>
    </lineage>
</organism>
<dbReference type="AlphaFoldDB" id="A0AAN7QBX4"/>
<dbReference type="PANTHER" id="PTHR33985">
    <property type="entry name" value="OS02G0491300 PROTEIN-RELATED"/>
    <property type="match status" value="1"/>
</dbReference>
<feature type="region of interest" description="Disordered" evidence="3">
    <location>
        <begin position="340"/>
        <end position="359"/>
    </location>
</feature>
<gene>
    <name evidence="6" type="ORF">SAY86_009164</name>
</gene>
<evidence type="ECO:0000256" key="4">
    <source>
        <dbReference type="SAM" id="SignalP"/>
    </source>
</evidence>
<dbReference type="SMART" id="SM00554">
    <property type="entry name" value="FAS1"/>
    <property type="match status" value="1"/>
</dbReference>
<keyword evidence="2" id="KW-0654">Proteoglycan</keyword>
<keyword evidence="7" id="KW-1185">Reference proteome</keyword>
<dbReference type="InterPro" id="IPR052806">
    <property type="entry name" value="Fasciclin-like_AGP"/>
</dbReference>
<dbReference type="InterPro" id="IPR036378">
    <property type="entry name" value="FAS1_dom_sf"/>
</dbReference>
<keyword evidence="2" id="KW-0325">Glycoprotein</keyword>
<evidence type="ECO:0000259" key="5">
    <source>
        <dbReference type="PROSITE" id="PS50213"/>
    </source>
</evidence>
<dbReference type="Proteomes" id="UP001346149">
    <property type="component" value="Unassembled WGS sequence"/>
</dbReference>
<proteinExistence type="inferred from homology"/>
<dbReference type="InterPro" id="IPR000782">
    <property type="entry name" value="FAS1_domain"/>
</dbReference>
<evidence type="ECO:0000256" key="3">
    <source>
        <dbReference type="SAM" id="MobiDB-lite"/>
    </source>
</evidence>
<dbReference type="PANTHER" id="PTHR33985:SF17">
    <property type="entry name" value="FASCICLIN-LIKE ARABINOGALACTAN PROTEIN 20"/>
    <property type="match status" value="1"/>
</dbReference>
<keyword evidence="4" id="KW-0732">Signal</keyword>
<feature type="signal peptide" evidence="4">
    <location>
        <begin position="1"/>
        <end position="29"/>
    </location>
</feature>
<evidence type="ECO:0000313" key="6">
    <source>
        <dbReference type="EMBL" id="KAK4763396.1"/>
    </source>
</evidence>
<dbReference type="PROSITE" id="PS50213">
    <property type="entry name" value="FAS1"/>
    <property type="match status" value="1"/>
</dbReference>
<name>A0AAN7QBX4_TRANT</name>
<accession>A0AAN7QBX4</accession>
<feature type="chain" id="PRO_5042847966" description="FAS1 domain-containing protein" evidence="4">
    <location>
        <begin position="30"/>
        <end position="378"/>
    </location>
</feature>